<evidence type="ECO:0000256" key="1">
    <source>
        <dbReference type="ARBA" id="ARBA00005664"/>
    </source>
</evidence>
<dbReference type="Proteomes" id="UP001205105">
    <property type="component" value="Unassembled WGS sequence"/>
</dbReference>
<dbReference type="InterPro" id="IPR008630">
    <property type="entry name" value="Glyco_trans_34"/>
</dbReference>
<sequence>MDHSIPLESFLDPCYNVILTRDCNGINCGTMFVRNSTWSFMFVTEVYMHNGDGIRDGPGDWPVHWGWYPEQAVVWKLSEQDRIRNKLKIVPQRVFNSYAGQVCDPGGTYREGDFMVHFAGPAGKSLFNEFWTKHRGGAANRSDPG</sequence>
<comment type="similarity">
    <text evidence="1">Belongs to the glycosyltransferase 34 family.</text>
</comment>
<dbReference type="PANTHER" id="PTHR31306:SF4">
    <property type="entry name" value="ALPHA-1,2-GALACTOSYLTRANSFERASE"/>
    <property type="match status" value="1"/>
</dbReference>
<dbReference type="GO" id="GO:0016757">
    <property type="term" value="F:glycosyltransferase activity"/>
    <property type="evidence" value="ECO:0007669"/>
    <property type="project" value="UniProtKB-KW"/>
</dbReference>
<gene>
    <name evidence="4" type="ORF">COHA_000333</name>
</gene>
<reference evidence="4" key="1">
    <citation type="submission" date="2020-11" db="EMBL/GenBank/DDBJ databases">
        <title>Chlorella ohadii genome sequencing and assembly.</title>
        <authorList>
            <person name="Murik O."/>
            <person name="Treves H."/>
            <person name="Kedem I."/>
            <person name="Shotland Y."/>
            <person name="Kaplan A."/>
        </authorList>
    </citation>
    <scope>NUCLEOTIDE SEQUENCE</scope>
    <source>
        <strain evidence="4">1</strain>
    </source>
</reference>
<proteinExistence type="inferred from homology"/>
<keyword evidence="5" id="KW-1185">Reference proteome</keyword>
<evidence type="ECO:0000313" key="4">
    <source>
        <dbReference type="EMBL" id="KAI7846163.1"/>
    </source>
</evidence>
<dbReference type="PANTHER" id="PTHR31306">
    <property type="entry name" value="ALPHA-1,6-MANNOSYLTRANSFERASE MNN11-RELATED"/>
    <property type="match status" value="1"/>
</dbReference>
<evidence type="ECO:0000256" key="2">
    <source>
        <dbReference type="ARBA" id="ARBA00022676"/>
    </source>
</evidence>
<organism evidence="4 5">
    <name type="scientific">Chlorella ohadii</name>
    <dbReference type="NCBI Taxonomy" id="2649997"/>
    <lineage>
        <taxon>Eukaryota</taxon>
        <taxon>Viridiplantae</taxon>
        <taxon>Chlorophyta</taxon>
        <taxon>core chlorophytes</taxon>
        <taxon>Trebouxiophyceae</taxon>
        <taxon>Chlorellales</taxon>
        <taxon>Chlorellaceae</taxon>
        <taxon>Chlorella clade</taxon>
        <taxon>Chlorella</taxon>
    </lineage>
</organism>
<name>A0AAD5E0M9_9CHLO</name>
<dbReference type="InterPro" id="IPR029044">
    <property type="entry name" value="Nucleotide-diphossugar_trans"/>
</dbReference>
<dbReference type="AlphaFoldDB" id="A0AAD5E0M9"/>
<keyword evidence="3" id="KW-0808">Transferase</keyword>
<accession>A0AAD5E0M9</accession>
<evidence type="ECO:0000256" key="3">
    <source>
        <dbReference type="ARBA" id="ARBA00022679"/>
    </source>
</evidence>
<dbReference type="Pfam" id="PF05637">
    <property type="entry name" value="Glyco_transf_34"/>
    <property type="match status" value="1"/>
</dbReference>
<keyword evidence="2" id="KW-0328">Glycosyltransferase</keyword>
<dbReference type="GO" id="GO:0006487">
    <property type="term" value="P:protein N-linked glycosylation"/>
    <property type="evidence" value="ECO:0007669"/>
    <property type="project" value="TreeGrafter"/>
</dbReference>
<dbReference type="GO" id="GO:0000139">
    <property type="term" value="C:Golgi membrane"/>
    <property type="evidence" value="ECO:0007669"/>
    <property type="project" value="TreeGrafter"/>
</dbReference>
<evidence type="ECO:0000313" key="5">
    <source>
        <dbReference type="Proteomes" id="UP001205105"/>
    </source>
</evidence>
<dbReference type="EMBL" id="JADXDR010000008">
    <property type="protein sequence ID" value="KAI7846163.1"/>
    <property type="molecule type" value="Genomic_DNA"/>
</dbReference>
<protein>
    <submittedName>
        <fullName evidence="4">Uncharacterized protein</fullName>
    </submittedName>
</protein>
<comment type="caution">
    <text evidence="4">The sequence shown here is derived from an EMBL/GenBank/DDBJ whole genome shotgun (WGS) entry which is preliminary data.</text>
</comment>
<dbReference type="Gene3D" id="3.90.550.10">
    <property type="entry name" value="Spore Coat Polysaccharide Biosynthesis Protein SpsA, Chain A"/>
    <property type="match status" value="1"/>
</dbReference>